<feature type="chain" id="PRO_5045340176" evidence="5">
    <location>
        <begin position="26"/>
        <end position="426"/>
    </location>
</feature>
<dbReference type="Pfam" id="PF25944">
    <property type="entry name" value="Beta-barrel_RND"/>
    <property type="match status" value="1"/>
</dbReference>
<dbReference type="Proteomes" id="UP001597425">
    <property type="component" value="Unassembled WGS sequence"/>
</dbReference>
<comment type="similarity">
    <text evidence="2">Belongs to the membrane fusion protein (MFP) (TC 8.A.1) family.</text>
</comment>
<dbReference type="InterPro" id="IPR006143">
    <property type="entry name" value="RND_pump_MFP"/>
</dbReference>
<feature type="compositionally biased region" description="Low complexity" evidence="4">
    <location>
        <begin position="386"/>
        <end position="404"/>
    </location>
</feature>
<evidence type="ECO:0000256" key="1">
    <source>
        <dbReference type="ARBA" id="ARBA00004519"/>
    </source>
</evidence>
<dbReference type="Gene3D" id="2.40.30.170">
    <property type="match status" value="1"/>
</dbReference>
<dbReference type="RefSeq" id="WP_265723614.1">
    <property type="nucleotide sequence ID" value="NZ_JAPIVK010000062.1"/>
</dbReference>
<gene>
    <name evidence="10" type="ORF">ACFSKX_19040</name>
</gene>
<evidence type="ECO:0000259" key="8">
    <source>
        <dbReference type="Pfam" id="PF25944"/>
    </source>
</evidence>
<dbReference type="PROSITE" id="PS51257">
    <property type="entry name" value="PROKAR_LIPOPROTEIN"/>
    <property type="match status" value="1"/>
</dbReference>
<proteinExistence type="inferred from homology"/>
<organism evidence="10 11">
    <name type="scientific">Microbulbifer halophilus</name>
    <dbReference type="NCBI Taxonomy" id="453963"/>
    <lineage>
        <taxon>Bacteria</taxon>
        <taxon>Pseudomonadati</taxon>
        <taxon>Pseudomonadota</taxon>
        <taxon>Gammaproteobacteria</taxon>
        <taxon>Cellvibrionales</taxon>
        <taxon>Microbulbiferaceae</taxon>
        <taxon>Microbulbifer</taxon>
    </lineage>
</organism>
<evidence type="ECO:0000313" key="11">
    <source>
        <dbReference type="Proteomes" id="UP001597425"/>
    </source>
</evidence>
<dbReference type="Pfam" id="PF25917">
    <property type="entry name" value="BSH_RND"/>
    <property type="match status" value="1"/>
</dbReference>
<evidence type="ECO:0000313" key="10">
    <source>
        <dbReference type="EMBL" id="MFD2312519.1"/>
    </source>
</evidence>
<dbReference type="InterPro" id="IPR058626">
    <property type="entry name" value="MdtA-like_b-barrel"/>
</dbReference>
<protein>
    <submittedName>
        <fullName evidence="10">Efflux RND transporter periplasmic adaptor subunit</fullName>
    </submittedName>
</protein>
<comment type="caution">
    <text evidence="10">The sequence shown here is derived from an EMBL/GenBank/DDBJ whole genome shotgun (WGS) entry which is preliminary data.</text>
</comment>
<dbReference type="Gene3D" id="1.10.287.470">
    <property type="entry name" value="Helix hairpin bin"/>
    <property type="match status" value="1"/>
</dbReference>
<dbReference type="InterPro" id="IPR058624">
    <property type="entry name" value="MdtA-like_HH"/>
</dbReference>
<sequence length="426" mass="47114">MLNLSRQFAVAAVALLLLIACSESEQPPAPQPPPVEVLTVREQPVIPRFEYVGRIEAIDELSVRPRVEGYIESRHFTEGDMVQKGQLLYKIDPRPFVAALDNARGARSRAEASLRVAERNYRRGRELIETGAISRSQMDELEGTFEEAEASLKEAQANVETAELNLSFTDVTSPLTGRIGVNQYTEGSLVGPQADPPLTTIVSVDPIYVRFEVPEDRLFAVQQERERRRERGLAQERRDIRIKQPDGNYYPHRGDIVFVDNQVTLNTGSVLVRARFPNPEGLLVQGQFARVSIRVFSGADQIKPLVPQAAVMEDMQGRYVYTVESDEQNQSIARKRYLKLGQREGELWAVEEGLKAGEVIIVNGLQRVAANKPVTPQNTPRDPYTGEGAAGASSGVPSAAQPAGGEPGRDDAPLRDEEGKEVYDGK</sequence>
<evidence type="ECO:0000256" key="4">
    <source>
        <dbReference type="SAM" id="MobiDB-lite"/>
    </source>
</evidence>
<dbReference type="InterPro" id="IPR058627">
    <property type="entry name" value="MdtA-like_C"/>
</dbReference>
<dbReference type="Pfam" id="PF25967">
    <property type="entry name" value="RND-MFP_C"/>
    <property type="match status" value="1"/>
</dbReference>
<dbReference type="Gene3D" id="2.40.50.100">
    <property type="match status" value="1"/>
</dbReference>
<dbReference type="SUPFAM" id="SSF111369">
    <property type="entry name" value="HlyD-like secretion proteins"/>
    <property type="match status" value="1"/>
</dbReference>
<evidence type="ECO:0000259" key="9">
    <source>
        <dbReference type="Pfam" id="PF25967"/>
    </source>
</evidence>
<feature type="signal peptide" evidence="5">
    <location>
        <begin position="1"/>
        <end position="25"/>
    </location>
</feature>
<feature type="compositionally biased region" description="Basic and acidic residues" evidence="4">
    <location>
        <begin position="407"/>
        <end position="426"/>
    </location>
</feature>
<evidence type="ECO:0000259" key="7">
    <source>
        <dbReference type="Pfam" id="PF25917"/>
    </source>
</evidence>
<dbReference type="Pfam" id="PF25876">
    <property type="entry name" value="HH_MFP_RND"/>
    <property type="match status" value="1"/>
</dbReference>
<evidence type="ECO:0000259" key="6">
    <source>
        <dbReference type="Pfam" id="PF25876"/>
    </source>
</evidence>
<dbReference type="EMBL" id="JBHUJD010000049">
    <property type="protein sequence ID" value="MFD2312519.1"/>
    <property type="molecule type" value="Genomic_DNA"/>
</dbReference>
<dbReference type="InterPro" id="IPR058625">
    <property type="entry name" value="MdtA-like_BSH"/>
</dbReference>
<evidence type="ECO:0000256" key="2">
    <source>
        <dbReference type="ARBA" id="ARBA00009477"/>
    </source>
</evidence>
<evidence type="ECO:0000256" key="5">
    <source>
        <dbReference type="SAM" id="SignalP"/>
    </source>
</evidence>
<feature type="domain" description="Multidrug resistance protein MdtA-like barrel-sandwich hybrid" evidence="7">
    <location>
        <begin position="62"/>
        <end position="191"/>
    </location>
</feature>
<feature type="domain" description="Multidrug resistance protein MdtA-like beta-barrel" evidence="8">
    <location>
        <begin position="206"/>
        <end position="295"/>
    </location>
</feature>
<feature type="coiled-coil region" evidence="3">
    <location>
        <begin position="100"/>
        <end position="165"/>
    </location>
</feature>
<comment type="subcellular location">
    <subcellularLocation>
        <location evidence="1">Cell inner membrane</location>
        <topology evidence="1">Lipid-anchor</topology>
    </subcellularLocation>
</comment>
<accession>A0ABW5EGN1</accession>
<reference evidence="11" key="1">
    <citation type="journal article" date="2019" name="Int. J. Syst. Evol. Microbiol.">
        <title>The Global Catalogue of Microorganisms (GCM) 10K type strain sequencing project: providing services to taxonomists for standard genome sequencing and annotation.</title>
        <authorList>
            <consortium name="The Broad Institute Genomics Platform"/>
            <consortium name="The Broad Institute Genome Sequencing Center for Infectious Disease"/>
            <person name="Wu L."/>
            <person name="Ma J."/>
        </authorList>
    </citation>
    <scope>NUCLEOTIDE SEQUENCE [LARGE SCALE GENOMIC DNA]</scope>
    <source>
        <strain evidence="11">KCTC 12848</strain>
    </source>
</reference>
<evidence type="ECO:0000256" key="3">
    <source>
        <dbReference type="SAM" id="Coils"/>
    </source>
</evidence>
<feature type="domain" description="Multidrug resistance protein MdtA-like alpha-helical hairpin" evidence="6">
    <location>
        <begin position="100"/>
        <end position="169"/>
    </location>
</feature>
<dbReference type="NCBIfam" id="TIGR01730">
    <property type="entry name" value="RND_mfp"/>
    <property type="match status" value="1"/>
</dbReference>
<keyword evidence="3" id="KW-0175">Coiled coil</keyword>
<feature type="region of interest" description="Disordered" evidence="4">
    <location>
        <begin position="372"/>
        <end position="426"/>
    </location>
</feature>
<dbReference type="PANTHER" id="PTHR30158">
    <property type="entry name" value="ACRA/E-RELATED COMPONENT OF DRUG EFFLUX TRANSPORTER"/>
    <property type="match status" value="1"/>
</dbReference>
<keyword evidence="5" id="KW-0732">Signal</keyword>
<dbReference type="Gene3D" id="2.40.420.20">
    <property type="match status" value="1"/>
</dbReference>
<name>A0ABW5EGN1_9GAMM</name>
<keyword evidence="11" id="KW-1185">Reference proteome</keyword>
<feature type="domain" description="Multidrug resistance protein MdtA-like C-terminal permuted SH3" evidence="9">
    <location>
        <begin position="305"/>
        <end position="367"/>
    </location>
</feature>